<feature type="transmembrane region" description="Helical" evidence="1">
    <location>
        <begin position="84"/>
        <end position="107"/>
    </location>
</feature>
<feature type="transmembrane region" description="Helical" evidence="1">
    <location>
        <begin position="256"/>
        <end position="279"/>
    </location>
</feature>
<feature type="transmembrane region" description="Helical" evidence="1">
    <location>
        <begin position="143"/>
        <end position="163"/>
    </location>
</feature>
<keyword evidence="1" id="KW-1133">Transmembrane helix</keyword>
<gene>
    <name evidence="2" type="ORF">ACFQ4G_06230</name>
</gene>
<keyword evidence="3" id="KW-1185">Reference proteome</keyword>
<comment type="caution">
    <text evidence="2">The sequence shown here is derived from an EMBL/GenBank/DDBJ whole genome shotgun (WGS) entry which is preliminary data.</text>
</comment>
<feature type="transmembrane region" description="Helical" evidence="1">
    <location>
        <begin position="355"/>
        <end position="376"/>
    </location>
</feature>
<feature type="transmembrane region" description="Helical" evidence="1">
    <location>
        <begin position="327"/>
        <end position="349"/>
    </location>
</feature>
<keyword evidence="1" id="KW-0812">Transmembrane</keyword>
<dbReference type="RefSeq" id="WP_238208469.1">
    <property type="nucleotide sequence ID" value="NZ_JBHTND010000006.1"/>
</dbReference>
<feature type="transmembrane region" description="Helical" evidence="1">
    <location>
        <begin position="119"/>
        <end position="137"/>
    </location>
</feature>
<sequence>MTAHLSRNPTPGVETISAGGAGMERRIRNLHVAPMRLFAGAWSTHRTVLIGYGQLLAGAGGRLALQMVYFLVLANTLSLSEMGVFASVSAAGVMIGCLAGFGFQSFVMRSAAGRRSSMGAYLAVYYACFALALPIMFGLSLVLYALLFQGVIALPGYLAIIVVEVALWRQIELLVQVNNGLGRYAVAATVVSLPVGFRAAAAVAFWAAGGGAAEIWAIYYLVGNAVSVTVLAILFHPRTRMRFRAVLLKGKLRDGLLYAASYFMFLAQGEIDKLIVLTLAGERMAGIYAISMRLIDLTGVPLRPMFMMYSRKLIQAGRVTRASLRECLKVEGMVAVVSTGALAFMIAVLHIRPELLGPNVSAAYGMLTVIIAVPAVRNLLEFQGELFFAFGRMGLRAGVTTALIAFKALAFVLLLTAFPNPEQWSLWLNAIYVAIYALSFFTLYGLLWRNTAP</sequence>
<reference evidence="3" key="1">
    <citation type="journal article" date="2019" name="Int. J. Syst. Evol. Microbiol.">
        <title>The Global Catalogue of Microorganisms (GCM) 10K type strain sequencing project: providing services to taxonomists for standard genome sequencing and annotation.</title>
        <authorList>
            <consortium name="The Broad Institute Genomics Platform"/>
            <consortium name="The Broad Institute Genome Sequencing Center for Infectious Disease"/>
            <person name="Wu L."/>
            <person name="Ma J."/>
        </authorList>
    </citation>
    <scope>NUCLEOTIDE SEQUENCE [LARGE SCALE GENOMIC DNA]</scope>
    <source>
        <strain evidence="3">CCUG 56108</strain>
    </source>
</reference>
<dbReference type="Proteomes" id="UP001597176">
    <property type="component" value="Unassembled WGS sequence"/>
</dbReference>
<proteinExistence type="predicted"/>
<organism evidence="2 3">
    <name type="scientific">Methylobacterium marchantiae</name>
    <dbReference type="NCBI Taxonomy" id="600331"/>
    <lineage>
        <taxon>Bacteria</taxon>
        <taxon>Pseudomonadati</taxon>
        <taxon>Pseudomonadota</taxon>
        <taxon>Alphaproteobacteria</taxon>
        <taxon>Hyphomicrobiales</taxon>
        <taxon>Methylobacteriaceae</taxon>
        <taxon>Methylobacterium</taxon>
    </lineage>
</organism>
<name>A0ABW3WVI3_9HYPH</name>
<feature type="transmembrane region" description="Helical" evidence="1">
    <location>
        <begin position="215"/>
        <end position="235"/>
    </location>
</feature>
<evidence type="ECO:0000313" key="2">
    <source>
        <dbReference type="EMBL" id="MFD1301182.1"/>
    </source>
</evidence>
<feature type="transmembrane region" description="Helical" evidence="1">
    <location>
        <begin position="397"/>
        <end position="418"/>
    </location>
</feature>
<evidence type="ECO:0000256" key="1">
    <source>
        <dbReference type="SAM" id="Phobius"/>
    </source>
</evidence>
<keyword evidence="1" id="KW-0472">Membrane</keyword>
<dbReference type="EMBL" id="JBHTND010000006">
    <property type="protein sequence ID" value="MFD1301182.1"/>
    <property type="molecule type" value="Genomic_DNA"/>
</dbReference>
<accession>A0ABW3WVI3</accession>
<feature type="transmembrane region" description="Helical" evidence="1">
    <location>
        <begin position="285"/>
        <end position="306"/>
    </location>
</feature>
<feature type="transmembrane region" description="Helical" evidence="1">
    <location>
        <begin position="424"/>
        <end position="447"/>
    </location>
</feature>
<feature type="transmembrane region" description="Helical" evidence="1">
    <location>
        <begin position="184"/>
        <end position="209"/>
    </location>
</feature>
<feature type="transmembrane region" description="Helical" evidence="1">
    <location>
        <begin position="49"/>
        <end position="72"/>
    </location>
</feature>
<protein>
    <submittedName>
        <fullName evidence="2">Lipopolysaccharide biosynthesis protein</fullName>
    </submittedName>
</protein>
<evidence type="ECO:0000313" key="3">
    <source>
        <dbReference type="Proteomes" id="UP001597176"/>
    </source>
</evidence>